<evidence type="ECO:0000313" key="8">
    <source>
        <dbReference type="Proteomes" id="UP000307657"/>
    </source>
</evidence>
<dbReference type="OrthoDB" id="1100095at2"/>
<keyword evidence="2" id="KW-0805">Transcription regulation</keyword>
<dbReference type="InterPro" id="IPR007627">
    <property type="entry name" value="RNA_pol_sigma70_r2"/>
</dbReference>
<dbReference type="GO" id="GO:0006352">
    <property type="term" value="P:DNA-templated transcription initiation"/>
    <property type="evidence" value="ECO:0007669"/>
    <property type="project" value="InterPro"/>
</dbReference>
<dbReference type="Pfam" id="PF08281">
    <property type="entry name" value="Sigma70_r4_2"/>
    <property type="match status" value="1"/>
</dbReference>
<dbReference type="InterPro" id="IPR013249">
    <property type="entry name" value="RNA_pol_sigma70_r4_t2"/>
</dbReference>
<dbReference type="PANTHER" id="PTHR43133:SF46">
    <property type="entry name" value="RNA POLYMERASE SIGMA-70 FACTOR ECF SUBFAMILY"/>
    <property type="match status" value="1"/>
</dbReference>
<dbReference type="GO" id="GO:0003677">
    <property type="term" value="F:DNA binding"/>
    <property type="evidence" value="ECO:0007669"/>
    <property type="project" value="InterPro"/>
</dbReference>
<dbReference type="SUPFAM" id="SSF88659">
    <property type="entry name" value="Sigma3 and sigma4 domains of RNA polymerase sigma factors"/>
    <property type="match status" value="1"/>
</dbReference>
<dbReference type="InterPro" id="IPR013324">
    <property type="entry name" value="RNA_pol_sigma_r3/r4-like"/>
</dbReference>
<evidence type="ECO:0000259" key="6">
    <source>
        <dbReference type="Pfam" id="PF08281"/>
    </source>
</evidence>
<keyword evidence="4" id="KW-0804">Transcription</keyword>
<evidence type="ECO:0000256" key="1">
    <source>
        <dbReference type="ARBA" id="ARBA00010641"/>
    </source>
</evidence>
<dbReference type="Gene3D" id="1.10.1740.10">
    <property type="match status" value="1"/>
</dbReference>
<evidence type="ECO:0000256" key="2">
    <source>
        <dbReference type="ARBA" id="ARBA00023015"/>
    </source>
</evidence>
<keyword evidence="8" id="KW-1185">Reference proteome</keyword>
<organism evidence="7 8">
    <name type="scientific">Pontimicrobium aquaticum</name>
    <dbReference type="NCBI Taxonomy" id="2565367"/>
    <lineage>
        <taxon>Bacteria</taxon>
        <taxon>Pseudomonadati</taxon>
        <taxon>Bacteroidota</taxon>
        <taxon>Flavobacteriia</taxon>
        <taxon>Flavobacteriales</taxon>
        <taxon>Flavobacteriaceae</taxon>
        <taxon>Pontimicrobium</taxon>
    </lineage>
</organism>
<keyword evidence="3" id="KW-0731">Sigma factor</keyword>
<feature type="domain" description="RNA polymerase sigma factor 70 region 4 type 2" evidence="6">
    <location>
        <begin position="117"/>
        <end position="168"/>
    </location>
</feature>
<dbReference type="SUPFAM" id="SSF88946">
    <property type="entry name" value="Sigma2 domain of RNA polymerase sigma factors"/>
    <property type="match status" value="1"/>
</dbReference>
<dbReference type="GO" id="GO:0016987">
    <property type="term" value="F:sigma factor activity"/>
    <property type="evidence" value="ECO:0007669"/>
    <property type="project" value="UniProtKB-KW"/>
</dbReference>
<name>A0A4U0ERB4_9FLAO</name>
<dbReference type="AlphaFoldDB" id="A0A4U0ERB4"/>
<dbReference type="InterPro" id="IPR014327">
    <property type="entry name" value="RNA_pol_sigma70_bacteroid"/>
</dbReference>
<dbReference type="InterPro" id="IPR014284">
    <property type="entry name" value="RNA_pol_sigma-70_dom"/>
</dbReference>
<evidence type="ECO:0000313" key="7">
    <source>
        <dbReference type="EMBL" id="TJY32842.1"/>
    </source>
</evidence>
<comment type="caution">
    <text evidence="7">The sequence shown here is derived from an EMBL/GenBank/DDBJ whole genome shotgun (WGS) entry which is preliminary data.</text>
</comment>
<protein>
    <submittedName>
        <fullName evidence="7">RNA polymerase sigma-70 factor</fullName>
    </submittedName>
</protein>
<dbReference type="EMBL" id="SUPL01000008">
    <property type="protein sequence ID" value="TJY32842.1"/>
    <property type="molecule type" value="Genomic_DNA"/>
</dbReference>
<evidence type="ECO:0000256" key="3">
    <source>
        <dbReference type="ARBA" id="ARBA00023082"/>
    </source>
</evidence>
<dbReference type="Pfam" id="PF04542">
    <property type="entry name" value="Sigma70_r2"/>
    <property type="match status" value="1"/>
</dbReference>
<evidence type="ECO:0000256" key="4">
    <source>
        <dbReference type="ARBA" id="ARBA00023163"/>
    </source>
</evidence>
<evidence type="ECO:0000259" key="5">
    <source>
        <dbReference type="Pfam" id="PF04542"/>
    </source>
</evidence>
<dbReference type="CDD" id="cd06171">
    <property type="entry name" value="Sigma70_r4"/>
    <property type="match status" value="1"/>
</dbReference>
<proteinExistence type="inferred from homology"/>
<accession>A0A4U0ERB4</accession>
<dbReference type="RefSeq" id="WP_136844686.1">
    <property type="nucleotide sequence ID" value="NZ_SUPL01000008.1"/>
</dbReference>
<dbReference type="InterPro" id="IPR036388">
    <property type="entry name" value="WH-like_DNA-bd_sf"/>
</dbReference>
<sequence>MNDKVLWKQIQNRDSLSFKKVFELYYEPLYSYIAQFTNDKSKAEDIVQNTFVTLWIKRESITINTSLKAYLFKSAYNKYCDIYRKQKKNDKLLEDLKYESFISQIEVDDNLLNQKKQRIKALVDKLPKRCKEILLLSKQEILKQKEIAKRLNISIKTVEAQLRIAFKKIRKDF</sequence>
<dbReference type="InterPro" id="IPR013325">
    <property type="entry name" value="RNA_pol_sigma_r2"/>
</dbReference>
<dbReference type="NCBIfam" id="TIGR02937">
    <property type="entry name" value="sigma70-ECF"/>
    <property type="match status" value="1"/>
</dbReference>
<dbReference type="Gene3D" id="1.10.10.10">
    <property type="entry name" value="Winged helix-like DNA-binding domain superfamily/Winged helix DNA-binding domain"/>
    <property type="match status" value="1"/>
</dbReference>
<comment type="similarity">
    <text evidence="1">Belongs to the sigma-70 factor family. ECF subfamily.</text>
</comment>
<dbReference type="Proteomes" id="UP000307657">
    <property type="component" value="Unassembled WGS sequence"/>
</dbReference>
<dbReference type="NCBIfam" id="TIGR02985">
    <property type="entry name" value="Sig70_bacteroi1"/>
    <property type="match status" value="1"/>
</dbReference>
<feature type="domain" description="RNA polymerase sigma-70 region 2" evidence="5">
    <location>
        <begin position="22"/>
        <end position="88"/>
    </location>
</feature>
<dbReference type="InterPro" id="IPR039425">
    <property type="entry name" value="RNA_pol_sigma-70-like"/>
</dbReference>
<dbReference type="PANTHER" id="PTHR43133">
    <property type="entry name" value="RNA POLYMERASE ECF-TYPE SIGMA FACTO"/>
    <property type="match status" value="1"/>
</dbReference>
<reference evidence="7 8" key="1">
    <citation type="submission" date="2019-04" db="EMBL/GenBank/DDBJ databases">
        <title>Lacinutrix sp. nov., isolated from marine water.</title>
        <authorList>
            <person name="Kim W."/>
        </authorList>
    </citation>
    <scope>NUCLEOTIDE SEQUENCE [LARGE SCALE GENOMIC DNA]</scope>
    <source>
        <strain evidence="7 8">CAU 1491</strain>
    </source>
</reference>
<gene>
    <name evidence="7" type="ORF">E5167_13465</name>
</gene>